<feature type="transmembrane region" description="Helical" evidence="1">
    <location>
        <begin position="12"/>
        <end position="30"/>
    </location>
</feature>
<name>A0A6S6SWW9_9GAMM</name>
<dbReference type="Gene3D" id="1.50.10.140">
    <property type="match status" value="1"/>
</dbReference>
<protein>
    <recommendedName>
        <fullName evidence="2">DUF3131 domain-containing protein</fullName>
    </recommendedName>
</protein>
<evidence type="ECO:0000259" key="2">
    <source>
        <dbReference type="Pfam" id="PF11329"/>
    </source>
</evidence>
<dbReference type="AlphaFoldDB" id="A0A6S6SWW9"/>
<evidence type="ECO:0000256" key="1">
    <source>
        <dbReference type="SAM" id="Phobius"/>
    </source>
</evidence>
<organism evidence="3">
    <name type="scientific">uncultured Thiotrichaceae bacterium</name>
    <dbReference type="NCBI Taxonomy" id="298394"/>
    <lineage>
        <taxon>Bacteria</taxon>
        <taxon>Pseudomonadati</taxon>
        <taxon>Pseudomonadota</taxon>
        <taxon>Gammaproteobacteria</taxon>
        <taxon>Thiotrichales</taxon>
        <taxon>Thiotrichaceae</taxon>
        <taxon>environmental samples</taxon>
    </lineage>
</organism>
<keyword evidence="1" id="KW-0812">Transmembrane</keyword>
<sequence>MSFKQNLVRARGHIVFILALICAFSLVITLENMELEKRVTPKVNIKNSFDLQRAEHRPLTQQEWEWAKIAWKFFENNTIESTGMVNSVDGYTASTLWDTSSYMMALISAERLSLISRNEFDTRMSKILKSLQQLPLFEDTLPNKSYNTESLAMVDYANQKSETGIGWSAIDIGRFLVPMNILVWNYPEFTHQVREVTALWDLSASVKNGELFGALYEKGNTQLLQEGRLGYEEYAAKSYQLMGFDVSNAVDYSMWLSFKDIYDINIPTDSRNPEIFHAHNYVVSESYILDQIEFGGDQVSSEFAERVYKVQEERYKDTGILTAVSEDNIDQAPYFVYNTVFTSGKAWNAITEDGADASEFKTLSTKAAFGWYALFEDEYTAKLMAVASTLYDPEKGWYSGQYEKTGKPNKALTANTNGIILETLAYKATGTLLNPNQKSLETLHKLTKK</sequence>
<keyword evidence="1" id="KW-0472">Membrane</keyword>
<proteinExistence type="predicted"/>
<evidence type="ECO:0000313" key="3">
    <source>
        <dbReference type="EMBL" id="CAA6815130.1"/>
    </source>
</evidence>
<dbReference type="InterPro" id="IPR021478">
    <property type="entry name" value="DUF3131"/>
</dbReference>
<reference evidence="3" key="1">
    <citation type="submission" date="2020-01" db="EMBL/GenBank/DDBJ databases">
        <authorList>
            <person name="Meier V. D."/>
            <person name="Meier V D."/>
        </authorList>
    </citation>
    <scope>NUCLEOTIDE SEQUENCE</scope>
    <source>
        <strain evidence="3">HLG_WM_MAG_07</strain>
    </source>
</reference>
<feature type="domain" description="DUF3131" evidence="2">
    <location>
        <begin position="65"/>
        <end position="430"/>
    </location>
</feature>
<keyword evidence="1" id="KW-1133">Transmembrane helix</keyword>
<accession>A0A6S6SWW9</accession>
<dbReference type="Pfam" id="PF11329">
    <property type="entry name" value="DUF3131"/>
    <property type="match status" value="1"/>
</dbReference>
<gene>
    <name evidence="3" type="ORF">HELGO_WM4406</name>
</gene>
<dbReference type="EMBL" id="CACVAY010000071">
    <property type="protein sequence ID" value="CAA6815130.1"/>
    <property type="molecule type" value="Genomic_DNA"/>
</dbReference>